<reference evidence="3" key="2">
    <citation type="submission" date="2021-10" db="EMBL/GenBank/DDBJ databases">
        <title>Phylogenomics reveals ancestral predisposition of the termite-cultivated fungus Termitomyces towards a domesticated lifestyle.</title>
        <authorList>
            <person name="Auxier B."/>
            <person name="Grum-Grzhimaylo A."/>
            <person name="Cardenas M.E."/>
            <person name="Lodge J.D."/>
            <person name="Laessoe T."/>
            <person name="Pedersen O."/>
            <person name="Smith M.E."/>
            <person name="Kuyper T.W."/>
            <person name="Franco-Molano E.A."/>
            <person name="Baroni T.J."/>
            <person name="Aanen D.K."/>
        </authorList>
    </citation>
    <scope>NUCLEOTIDE SEQUENCE</scope>
    <source>
        <strain evidence="3">AP01</strain>
        <tissue evidence="3">Mycelium</tissue>
    </source>
</reference>
<accession>A0A9P7K7D4</accession>
<keyword evidence="1" id="KW-0732">Signal</keyword>
<dbReference type="GO" id="GO:0016829">
    <property type="term" value="F:lyase activity"/>
    <property type="evidence" value="ECO:0007669"/>
    <property type="project" value="InterPro"/>
</dbReference>
<dbReference type="InterPro" id="IPR008929">
    <property type="entry name" value="Chondroitin_lyas"/>
</dbReference>
<evidence type="ECO:0000313" key="3">
    <source>
        <dbReference type="EMBL" id="KAG5641171.1"/>
    </source>
</evidence>
<dbReference type="EMBL" id="JABCKV010000372">
    <property type="protein sequence ID" value="KAG5641171.1"/>
    <property type="molecule type" value="Genomic_DNA"/>
</dbReference>
<protein>
    <recommendedName>
        <fullName evidence="2">Polysaccharide lyase 8 N-terminal alpha-helical domain-containing protein</fullName>
    </recommendedName>
</protein>
<comment type="caution">
    <text evidence="3">The sequence shown here is derived from an EMBL/GenBank/DDBJ whole genome shotgun (WGS) entry which is preliminary data.</text>
</comment>
<feature type="domain" description="Polysaccharide lyase 8 N-terminal alpha-helical" evidence="2">
    <location>
        <begin position="143"/>
        <end position="293"/>
    </location>
</feature>
<dbReference type="PANTHER" id="PTHR38481:SF1">
    <property type="entry name" value="HYALURONATE LYASE"/>
    <property type="match status" value="1"/>
</dbReference>
<dbReference type="AlphaFoldDB" id="A0A9P7K7D4"/>
<dbReference type="OrthoDB" id="5980780at2759"/>
<dbReference type="InterPro" id="IPR038970">
    <property type="entry name" value="Lyase_8"/>
</dbReference>
<dbReference type="PANTHER" id="PTHR38481">
    <property type="entry name" value="HYALURONATE LYASE"/>
    <property type="match status" value="1"/>
</dbReference>
<evidence type="ECO:0000313" key="4">
    <source>
        <dbReference type="Proteomes" id="UP000775547"/>
    </source>
</evidence>
<dbReference type="SUPFAM" id="SSF48230">
    <property type="entry name" value="Chondroitin AC/alginate lyase"/>
    <property type="match status" value="1"/>
</dbReference>
<sequence length="414" mass="44189">MKNFNFVSLILLGLTSTPFVTSTLATTDPLPSVDIPTLNLLLQTSSTSTSRTSTKLASTTTTSAAPTSTPSSVFQQDFATILGRRLPLIVSSLLTNTSNITRLHPLALMDNGHKARLITPLAARRVAPIGLLRPTGNVSIILIPKLVGQSCILLGDSLNESEASNCSRITLRSYSNFGKSINGVGELTGANTLDVASVGIDYSLITGNGTVITDAFRRIHDELVIMNKNLEDGIRADGSFGYLSNVFESGQHTGVLYNGNYGKDFVNDILGFEIEAAGTQFAANKTSKAAFATLIGGDAWMIYSNAAKKVLHWDFSALGRFISFPVIDQQATGSINVNLSQVQQLGQLWNSNPLISFATSLSAAAHNANAGGLTGHRVFFNNDYVVCSLPSAVFSHSLMHIMIRFIAVPTMSPL</sequence>
<dbReference type="Proteomes" id="UP000775547">
    <property type="component" value="Unassembled WGS sequence"/>
</dbReference>
<name>A0A9P7K7D4_9AGAR</name>
<feature type="signal peptide" evidence="1">
    <location>
        <begin position="1"/>
        <end position="25"/>
    </location>
</feature>
<organism evidence="3 4">
    <name type="scientific">Asterophora parasitica</name>
    <dbReference type="NCBI Taxonomy" id="117018"/>
    <lineage>
        <taxon>Eukaryota</taxon>
        <taxon>Fungi</taxon>
        <taxon>Dikarya</taxon>
        <taxon>Basidiomycota</taxon>
        <taxon>Agaricomycotina</taxon>
        <taxon>Agaricomycetes</taxon>
        <taxon>Agaricomycetidae</taxon>
        <taxon>Agaricales</taxon>
        <taxon>Tricholomatineae</taxon>
        <taxon>Lyophyllaceae</taxon>
        <taxon>Asterophora</taxon>
    </lineage>
</organism>
<gene>
    <name evidence="3" type="ORF">DXG03_005859</name>
</gene>
<dbReference type="Gene3D" id="1.50.10.100">
    <property type="entry name" value="Chondroitin AC/alginate lyase"/>
    <property type="match status" value="1"/>
</dbReference>
<feature type="chain" id="PRO_5040328183" description="Polysaccharide lyase 8 N-terminal alpha-helical domain-containing protein" evidence="1">
    <location>
        <begin position="26"/>
        <end position="414"/>
    </location>
</feature>
<reference evidence="3" key="1">
    <citation type="submission" date="2020-07" db="EMBL/GenBank/DDBJ databases">
        <authorList>
            <person name="Nieuwenhuis M."/>
            <person name="Van De Peppel L.J.J."/>
        </authorList>
    </citation>
    <scope>NUCLEOTIDE SEQUENCE</scope>
    <source>
        <strain evidence="3">AP01</strain>
        <tissue evidence="3">Mycelium</tissue>
    </source>
</reference>
<dbReference type="InterPro" id="IPR012970">
    <property type="entry name" value="Lyase_8_alpha_N"/>
</dbReference>
<dbReference type="Pfam" id="PF08124">
    <property type="entry name" value="Lyase_8_N"/>
    <property type="match status" value="1"/>
</dbReference>
<evidence type="ECO:0000259" key="2">
    <source>
        <dbReference type="Pfam" id="PF08124"/>
    </source>
</evidence>
<proteinExistence type="predicted"/>
<evidence type="ECO:0000256" key="1">
    <source>
        <dbReference type="SAM" id="SignalP"/>
    </source>
</evidence>
<keyword evidence="4" id="KW-1185">Reference proteome</keyword>